<accession>A0ABR4HRL2</accession>
<keyword evidence="2" id="KW-1185">Reference proteome</keyword>
<dbReference type="Proteomes" id="UP001610334">
    <property type="component" value="Unassembled WGS sequence"/>
</dbReference>
<protein>
    <submittedName>
        <fullName evidence="1">Uncharacterized protein</fullName>
    </submittedName>
</protein>
<evidence type="ECO:0000313" key="1">
    <source>
        <dbReference type="EMBL" id="KAL2818010.1"/>
    </source>
</evidence>
<dbReference type="EMBL" id="JBFXLT010000015">
    <property type="protein sequence ID" value="KAL2818010.1"/>
    <property type="molecule type" value="Genomic_DNA"/>
</dbReference>
<evidence type="ECO:0000313" key="2">
    <source>
        <dbReference type="Proteomes" id="UP001610334"/>
    </source>
</evidence>
<comment type="caution">
    <text evidence="1">The sequence shown here is derived from an EMBL/GenBank/DDBJ whole genome shotgun (WGS) entry which is preliminary data.</text>
</comment>
<name>A0ABR4HRL2_9EURO</name>
<reference evidence="1 2" key="1">
    <citation type="submission" date="2024-07" db="EMBL/GenBank/DDBJ databases">
        <title>Section-level genome sequencing and comparative genomics of Aspergillus sections Usti and Cavernicolus.</title>
        <authorList>
            <consortium name="Lawrence Berkeley National Laboratory"/>
            <person name="Nybo J.L."/>
            <person name="Vesth T.C."/>
            <person name="Theobald S."/>
            <person name="Frisvad J.C."/>
            <person name="Larsen T.O."/>
            <person name="Kjaerboelling I."/>
            <person name="Rothschild-Mancinelli K."/>
            <person name="Lyhne E.K."/>
            <person name="Kogle M.E."/>
            <person name="Barry K."/>
            <person name="Clum A."/>
            <person name="Na H."/>
            <person name="Ledsgaard L."/>
            <person name="Lin J."/>
            <person name="Lipzen A."/>
            <person name="Kuo A."/>
            <person name="Riley R."/>
            <person name="Mondo S."/>
            <person name="Labutti K."/>
            <person name="Haridas S."/>
            <person name="Pangalinan J."/>
            <person name="Salamov A.A."/>
            <person name="Simmons B.A."/>
            <person name="Magnuson J.K."/>
            <person name="Chen J."/>
            <person name="Drula E."/>
            <person name="Henrissat B."/>
            <person name="Wiebenga A."/>
            <person name="Lubbers R.J."/>
            <person name="Gomes A.C."/>
            <person name="Makela M.R."/>
            <person name="Stajich J."/>
            <person name="Grigoriev I.V."/>
            <person name="Mortensen U.H."/>
            <person name="De Vries R.P."/>
            <person name="Baker S.E."/>
            <person name="Andersen M.R."/>
        </authorList>
    </citation>
    <scope>NUCLEOTIDE SEQUENCE [LARGE SCALE GENOMIC DNA]</scope>
    <source>
        <strain evidence="1 2">CBS 588.65</strain>
    </source>
</reference>
<proteinExistence type="predicted"/>
<organism evidence="1 2">
    <name type="scientific">Aspergillus granulosus</name>
    <dbReference type="NCBI Taxonomy" id="176169"/>
    <lineage>
        <taxon>Eukaryota</taxon>
        <taxon>Fungi</taxon>
        <taxon>Dikarya</taxon>
        <taxon>Ascomycota</taxon>
        <taxon>Pezizomycotina</taxon>
        <taxon>Eurotiomycetes</taxon>
        <taxon>Eurotiomycetidae</taxon>
        <taxon>Eurotiales</taxon>
        <taxon>Aspergillaceae</taxon>
        <taxon>Aspergillus</taxon>
        <taxon>Aspergillus subgen. Nidulantes</taxon>
    </lineage>
</organism>
<gene>
    <name evidence="1" type="ORF">BJX63DRAFT_429342</name>
</gene>
<sequence length="113" mass="12185">MQPLSSPRSRPPLPQLSMSPSAAFYYASCAIPSITATTFISSSCGPVQNLPLKSFSAHIYSGACEDNTTSPVIKLYTESGCTEESLYGEYEVSSEEACFEVDGTFVAYEVVCR</sequence>